<proteinExistence type="inferred from homology"/>
<evidence type="ECO:0000256" key="2">
    <source>
        <dbReference type="ARBA" id="ARBA00008017"/>
    </source>
</evidence>
<protein>
    <submittedName>
        <fullName evidence="3">Uncharacterized protein</fullName>
    </submittedName>
</protein>
<name>A0A059BPB7_EUCGR</name>
<dbReference type="STRING" id="71139.A0A059BPB7"/>
<reference evidence="3" key="1">
    <citation type="submission" date="2013-07" db="EMBL/GenBank/DDBJ databases">
        <title>The genome of Eucalyptus grandis.</title>
        <authorList>
            <person name="Schmutz J."/>
            <person name="Hayes R."/>
            <person name="Myburg A."/>
            <person name="Tuskan G."/>
            <person name="Grattapaglia D."/>
            <person name="Rokhsar D.S."/>
        </authorList>
    </citation>
    <scope>NUCLEOTIDE SEQUENCE</scope>
    <source>
        <tissue evidence="3">Leaf extractions</tissue>
    </source>
</reference>
<dbReference type="InParanoid" id="A0A059BPB7"/>
<evidence type="ECO:0000313" key="3">
    <source>
        <dbReference type="EMBL" id="KCW68022.1"/>
    </source>
</evidence>
<gene>
    <name evidence="3" type="ORF">EUGRSUZ_F01704</name>
</gene>
<dbReference type="AlphaFoldDB" id="A0A059BPB7"/>
<dbReference type="InterPro" id="IPR016688">
    <property type="entry name" value="MscS-like_plants/fungi"/>
</dbReference>
<dbReference type="EMBL" id="KK198758">
    <property type="protein sequence ID" value="KCW68022.1"/>
    <property type="molecule type" value="Genomic_DNA"/>
</dbReference>
<evidence type="ECO:0000256" key="1">
    <source>
        <dbReference type="ARBA" id="ARBA00004141"/>
    </source>
</evidence>
<sequence length="79" mass="9638">MEKIHKLKTKIVQHVESQSDHWHPGLLVLIRDLEDMNKITMTLWLVHRIKHHKNSERWIWRAVLIENLIETSDRTIKRN</sequence>
<dbReference type="Gramene" id="KCW68022">
    <property type="protein sequence ID" value="KCW68022"/>
    <property type="gene ID" value="EUGRSUZ_F01704"/>
</dbReference>
<comment type="similarity">
    <text evidence="2">Belongs to the MscS (TC 1.A.23) family.</text>
</comment>
<dbReference type="PANTHER" id="PTHR31618">
    <property type="entry name" value="MECHANOSENSITIVE ION CHANNEL PROTEIN 5"/>
    <property type="match status" value="1"/>
</dbReference>
<dbReference type="PANTHER" id="PTHR31618:SF8">
    <property type="entry name" value="MECHANOSENSITIVE ION CHANNEL PROTEIN"/>
    <property type="match status" value="1"/>
</dbReference>
<dbReference type="GO" id="GO:0016020">
    <property type="term" value="C:membrane"/>
    <property type="evidence" value="ECO:0007669"/>
    <property type="project" value="UniProtKB-SubCell"/>
</dbReference>
<comment type="subcellular location">
    <subcellularLocation>
        <location evidence="1">Membrane</location>
        <topology evidence="1">Multi-pass membrane protein</topology>
    </subcellularLocation>
</comment>
<accession>A0A059BPB7</accession>
<organism evidence="3">
    <name type="scientific">Eucalyptus grandis</name>
    <name type="common">Flooded gum</name>
    <dbReference type="NCBI Taxonomy" id="71139"/>
    <lineage>
        <taxon>Eukaryota</taxon>
        <taxon>Viridiplantae</taxon>
        <taxon>Streptophyta</taxon>
        <taxon>Embryophyta</taxon>
        <taxon>Tracheophyta</taxon>
        <taxon>Spermatophyta</taxon>
        <taxon>Magnoliopsida</taxon>
        <taxon>eudicotyledons</taxon>
        <taxon>Gunneridae</taxon>
        <taxon>Pentapetalae</taxon>
        <taxon>rosids</taxon>
        <taxon>malvids</taxon>
        <taxon>Myrtales</taxon>
        <taxon>Myrtaceae</taxon>
        <taxon>Myrtoideae</taxon>
        <taxon>Eucalypteae</taxon>
        <taxon>Eucalyptus</taxon>
    </lineage>
</organism>